<evidence type="ECO:0000313" key="2">
    <source>
        <dbReference type="Proteomes" id="UP000031523"/>
    </source>
</evidence>
<dbReference type="Proteomes" id="UP000031523">
    <property type="component" value="Chromosome"/>
</dbReference>
<name>A0A0B5ETL1_STRA4</name>
<dbReference type="EMBL" id="CP010519">
    <property type="protein sequence ID" value="AJE85014.1"/>
    <property type="molecule type" value="Genomic_DNA"/>
</dbReference>
<dbReference type="AlphaFoldDB" id="A0A0B5ETL1"/>
<protein>
    <submittedName>
        <fullName evidence="1">Uncharacterized protein</fullName>
    </submittedName>
</protein>
<dbReference type="KEGG" id="sals:SLNWT_4638"/>
<dbReference type="Gene3D" id="3.20.20.70">
    <property type="entry name" value="Aldolase class I"/>
    <property type="match status" value="1"/>
</dbReference>
<sequence length="45" mass="4758">MKALGDYLHAHGLKFGLYGRAGRTAGEPAATVPAHGTVLLRVARR</sequence>
<gene>
    <name evidence="1" type="ORF">SLNWT_4638</name>
</gene>
<keyword evidence="2" id="KW-1185">Reference proteome</keyword>
<accession>A0A0B5ETL1</accession>
<evidence type="ECO:0000313" key="1">
    <source>
        <dbReference type="EMBL" id="AJE85014.1"/>
    </source>
</evidence>
<dbReference type="InterPro" id="IPR013785">
    <property type="entry name" value="Aldolase_TIM"/>
</dbReference>
<reference evidence="1 2" key="1">
    <citation type="submission" date="2015-01" db="EMBL/GenBank/DDBJ databases">
        <title>Enhanced salinomycin production by adjusting the supply of polyketide extender units in Streptomyce albus DSM 41398.</title>
        <authorList>
            <person name="Lu C."/>
        </authorList>
    </citation>
    <scope>NUCLEOTIDE SEQUENCE [LARGE SCALE GENOMIC DNA]</scope>
    <source>
        <strain evidence="2">ATCC 21838 / DSM 41398 / FERM P-419 / JCM 4703 / NBRC 107858</strain>
    </source>
</reference>
<organism evidence="1 2">
    <name type="scientific">Streptomyces albus (strain ATCC 21838 / DSM 41398 / FERM P-419 / JCM 4703 / NBRC 107858)</name>
    <dbReference type="NCBI Taxonomy" id="1081613"/>
    <lineage>
        <taxon>Bacteria</taxon>
        <taxon>Bacillati</taxon>
        <taxon>Actinomycetota</taxon>
        <taxon>Actinomycetes</taxon>
        <taxon>Kitasatosporales</taxon>
        <taxon>Streptomycetaceae</taxon>
        <taxon>Streptomyces</taxon>
    </lineage>
</organism>
<proteinExistence type="predicted"/>